<organism evidence="2 3">
    <name type="scientific">Biomaibacter acetigenes</name>
    <dbReference type="NCBI Taxonomy" id="2316383"/>
    <lineage>
        <taxon>Bacteria</taxon>
        <taxon>Bacillati</taxon>
        <taxon>Bacillota</taxon>
        <taxon>Clostridia</taxon>
        <taxon>Thermosediminibacterales</taxon>
        <taxon>Tepidanaerobacteraceae</taxon>
        <taxon>Biomaibacter</taxon>
    </lineage>
</organism>
<gene>
    <name evidence="2" type="ORF">D2962_04315</name>
</gene>
<dbReference type="Pfam" id="PF13524">
    <property type="entry name" value="Glyco_trans_1_2"/>
    <property type="match status" value="1"/>
</dbReference>
<dbReference type="InterPro" id="IPR055259">
    <property type="entry name" value="YkvP/CgeB_Glyco_trans-like"/>
</dbReference>
<dbReference type="EMBL" id="CP033169">
    <property type="protein sequence ID" value="AYO29931.1"/>
    <property type="molecule type" value="Genomic_DNA"/>
</dbReference>
<dbReference type="Proteomes" id="UP000280960">
    <property type="component" value="Chromosome"/>
</dbReference>
<feature type="domain" description="Spore protein YkvP/CgeB glycosyl transferase-like" evidence="1">
    <location>
        <begin position="174"/>
        <end position="322"/>
    </location>
</feature>
<evidence type="ECO:0000313" key="2">
    <source>
        <dbReference type="EMBL" id="AYO29931.1"/>
    </source>
</evidence>
<evidence type="ECO:0000313" key="3">
    <source>
        <dbReference type="Proteomes" id="UP000280960"/>
    </source>
</evidence>
<proteinExistence type="predicted"/>
<dbReference type="AlphaFoldDB" id="A0A3G2R3L0"/>
<sequence length="329" mass="38813">MELGEQMKIIYISSGFPWPHNNIDYSIINGFLKLGQEIIAVDVKEVYNKEFYNVLNQFHPDFILTLHGLNLDINKVIEIKNMGYKIGVWLVDDPYEIDNSIKYAINYDYIFNTERSVIDLYKKYVINSYYLPLGSNEDVFNKTHDSRYYSDICIIGSAFQSRLDIIDELYDIIVQYNVKIIGQWWEKLKCYDMIKNKVLSQIITDEEAARYYSNSKINLNIHRSFDDRTFDLNKSNLKAISPNNRTFDISAAGGFQIVDYREDLERFYKIGEEVVVYDGIDDLINKIQYYLKHDDERTKIAEKAYQRTLKEHLFTNRLGKMLEIVSKKS</sequence>
<protein>
    <recommendedName>
        <fullName evidence="1">Spore protein YkvP/CgeB glycosyl transferase-like domain-containing protein</fullName>
    </recommendedName>
</protein>
<keyword evidence="3" id="KW-1185">Reference proteome</keyword>
<accession>A0A3G2R3L0</accession>
<reference evidence="2 3" key="1">
    <citation type="submission" date="2018-10" db="EMBL/GenBank/DDBJ databases">
        <authorList>
            <person name="Zhang X."/>
        </authorList>
    </citation>
    <scope>NUCLEOTIDE SEQUENCE [LARGE SCALE GENOMIC DNA]</scope>
    <source>
        <strain evidence="2 3">SK-G1</strain>
    </source>
</reference>
<name>A0A3G2R3L0_9FIRM</name>
<dbReference type="KEGG" id="bacg:D2962_04315"/>
<evidence type="ECO:0000259" key="1">
    <source>
        <dbReference type="Pfam" id="PF13524"/>
    </source>
</evidence>